<organism evidence="3 4">
    <name type="scientific">Perkinsus chesapeaki</name>
    <name type="common">Clam parasite</name>
    <name type="synonym">Perkinsus andrewsi</name>
    <dbReference type="NCBI Taxonomy" id="330153"/>
    <lineage>
        <taxon>Eukaryota</taxon>
        <taxon>Sar</taxon>
        <taxon>Alveolata</taxon>
        <taxon>Perkinsozoa</taxon>
        <taxon>Perkinsea</taxon>
        <taxon>Perkinsida</taxon>
        <taxon>Perkinsidae</taxon>
        <taxon>Perkinsus</taxon>
    </lineage>
</organism>
<dbReference type="EMBL" id="JAAPAO010000922">
    <property type="protein sequence ID" value="KAF4652457.1"/>
    <property type="molecule type" value="Genomic_DNA"/>
</dbReference>
<dbReference type="AlphaFoldDB" id="A0A7J6KZW6"/>
<feature type="transmembrane region" description="Helical" evidence="2">
    <location>
        <begin position="111"/>
        <end position="133"/>
    </location>
</feature>
<evidence type="ECO:0000313" key="4">
    <source>
        <dbReference type="Proteomes" id="UP000591131"/>
    </source>
</evidence>
<keyword evidence="2" id="KW-0472">Membrane</keyword>
<evidence type="ECO:0000256" key="1">
    <source>
        <dbReference type="SAM" id="MobiDB-lite"/>
    </source>
</evidence>
<keyword evidence="4" id="KW-1185">Reference proteome</keyword>
<reference evidence="3 4" key="1">
    <citation type="submission" date="2020-04" db="EMBL/GenBank/DDBJ databases">
        <title>Perkinsus chesapeaki whole genome sequence.</title>
        <authorList>
            <person name="Bogema D.R."/>
        </authorList>
    </citation>
    <scope>NUCLEOTIDE SEQUENCE [LARGE SCALE GENOMIC DNA]</scope>
    <source>
        <strain evidence="3">ATCC PRA-425</strain>
    </source>
</reference>
<comment type="caution">
    <text evidence="3">The sequence shown here is derived from an EMBL/GenBank/DDBJ whole genome shotgun (WGS) entry which is preliminary data.</text>
</comment>
<gene>
    <name evidence="3" type="ORF">FOL47_011080</name>
</gene>
<feature type="region of interest" description="Disordered" evidence="1">
    <location>
        <begin position="326"/>
        <end position="350"/>
    </location>
</feature>
<feature type="transmembrane region" description="Helical" evidence="2">
    <location>
        <begin position="232"/>
        <end position="256"/>
    </location>
</feature>
<sequence>MAGHMPKMSMPKMSMPNVPMPPKGTRWYWFWMATYAVGFGLVVAALADYGITQEFPRCNGWSQLKHQYDSQKKYAKANMDDLVDESGVDLDDALVSLKLSQYSSACGLGQMWIAFGSTFLAFSFIMACLPICTRRFPWVRKLFGPLFWWIFATGSLTFAGEVSYFALGDGFTYKYKCLDTDNGPRCDYVNHNNEFYPSSYCQPQFIGQRLCQFFPTPIADTAFFAMYALVEYAATCTGLTCAGCTLVVCAMGYLWWKENKEAKEEAEREQEEAANERAPLVEGAVAPGANTPSDEAVEVAAAEEITATTPGGAVTGAAAAAATTTTTTVGPNGGATITTVSEGPAATAQP</sequence>
<evidence type="ECO:0000313" key="3">
    <source>
        <dbReference type="EMBL" id="KAF4652457.1"/>
    </source>
</evidence>
<accession>A0A7J6KZW6</accession>
<keyword evidence="2" id="KW-1133">Transmembrane helix</keyword>
<protein>
    <submittedName>
        <fullName evidence="3">Uncharacterized protein</fullName>
    </submittedName>
</protein>
<feature type="compositionally biased region" description="Low complexity" evidence="1">
    <location>
        <begin position="326"/>
        <end position="336"/>
    </location>
</feature>
<dbReference type="Proteomes" id="UP000591131">
    <property type="component" value="Unassembled WGS sequence"/>
</dbReference>
<feature type="transmembrane region" description="Helical" evidence="2">
    <location>
        <begin position="145"/>
        <end position="166"/>
    </location>
</feature>
<name>A0A7J6KZW6_PERCH</name>
<evidence type="ECO:0000256" key="2">
    <source>
        <dbReference type="SAM" id="Phobius"/>
    </source>
</evidence>
<proteinExistence type="predicted"/>
<keyword evidence="2" id="KW-0812">Transmembrane</keyword>